<feature type="non-terminal residue" evidence="1">
    <location>
        <position position="60"/>
    </location>
</feature>
<comment type="caution">
    <text evidence="1">The sequence shown here is derived from an EMBL/GenBank/DDBJ whole genome shotgun (WGS) entry which is preliminary data.</text>
</comment>
<proteinExistence type="predicted"/>
<dbReference type="PROSITE" id="PS50005">
    <property type="entry name" value="TPR"/>
    <property type="match status" value="1"/>
</dbReference>
<organism evidence="1">
    <name type="scientific">marine sediment metagenome</name>
    <dbReference type="NCBI Taxonomy" id="412755"/>
    <lineage>
        <taxon>unclassified sequences</taxon>
        <taxon>metagenomes</taxon>
        <taxon>ecological metagenomes</taxon>
    </lineage>
</organism>
<dbReference type="SUPFAM" id="SSF48452">
    <property type="entry name" value="TPR-like"/>
    <property type="match status" value="1"/>
</dbReference>
<dbReference type="Gene3D" id="1.25.40.10">
    <property type="entry name" value="Tetratricopeptide repeat domain"/>
    <property type="match status" value="1"/>
</dbReference>
<dbReference type="Pfam" id="PF13181">
    <property type="entry name" value="TPR_8"/>
    <property type="match status" value="1"/>
</dbReference>
<sequence>MEETIPLLRAAIKLKPEFAGLYIVLGSSYQTRGDMGNAEICYKKAMELEPDSALALIHYG</sequence>
<protein>
    <submittedName>
        <fullName evidence="1">Uncharacterized protein</fullName>
    </submittedName>
</protein>
<name>A0A0F9C6F1_9ZZZZ</name>
<gene>
    <name evidence="1" type="ORF">LCGC14_2441040</name>
</gene>
<evidence type="ECO:0000313" key="1">
    <source>
        <dbReference type="EMBL" id="KKL21877.1"/>
    </source>
</evidence>
<dbReference type="InterPro" id="IPR019734">
    <property type="entry name" value="TPR_rpt"/>
</dbReference>
<accession>A0A0F9C6F1</accession>
<dbReference type="AlphaFoldDB" id="A0A0F9C6F1"/>
<reference evidence="1" key="1">
    <citation type="journal article" date="2015" name="Nature">
        <title>Complex archaea that bridge the gap between prokaryotes and eukaryotes.</title>
        <authorList>
            <person name="Spang A."/>
            <person name="Saw J.H."/>
            <person name="Jorgensen S.L."/>
            <person name="Zaremba-Niedzwiedzka K."/>
            <person name="Martijn J."/>
            <person name="Lind A.E."/>
            <person name="van Eijk R."/>
            <person name="Schleper C."/>
            <person name="Guy L."/>
            <person name="Ettema T.J."/>
        </authorList>
    </citation>
    <scope>NUCLEOTIDE SEQUENCE</scope>
</reference>
<dbReference type="EMBL" id="LAZR01037564">
    <property type="protein sequence ID" value="KKL21877.1"/>
    <property type="molecule type" value="Genomic_DNA"/>
</dbReference>
<dbReference type="InterPro" id="IPR011990">
    <property type="entry name" value="TPR-like_helical_dom_sf"/>
</dbReference>